<protein>
    <submittedName>
        <fullName evidence="3">Uncharacterized protein</fullName>
    </submittedName>
</protein>
<keyword evidence="2" id="KW-1133">Transmembrane helix</keyword>
<dbReference type="STRING" id="1095630.A0A2J6TAB8"/>
<accession>A0A2J6TAB8</accession>
<dbReference type="PANTHER" id="PTHR35043:SF9">
    <property type="match status" value="1"/>
</dbReference>
<feature type="transmembrane region" description="Helical" evidence="2">
    <location>
        <begin position="489"/>
        <end position="511"/>
    </location>
</feature>
<feature type="transmembrane region" description="Helical" evidence="2">
    <location>
        <begin position="65"/>
        <end position="85"/>
    </location>
</feature>
<evidence type="ECO:0000313" key="3">
    <source>
        <dbReference type="EMBL" id="PMD59933.1"/>
    </source>
</evidence>
<evidence type="ECO:0000256" key="2">
    <source>
        <dbReference type="SAM" id="Phobius"/>
    </source>
</evidence>
<dbReference type="PANTHER" id="PTHR35043">
    <property type="entry name" value="TRANSCRIPTION FACTOR DOMAIN-CONTAINING PROTEIN"/>
    <property type="match status" value="1"/>
</dbReference>
<proteinExistence type="predicted"/>
<dbReference type="Proteomes" id="UP000235371">
    <property type="component" value="Unassembled WGS sequence"/>
</dbReference>
<dbReference type="InParanoid" id="A0A2J6TAB8"/>
<dbReference type="GeneID" id="36585027"/>
<keyword evidence="4" id="KW-1185">Reference proteome</keyword>
<feature type="region of interest" description="Disordered" evidence="1">
    <location>
        <begin position="124"/>
        <end position="144"/>
    </location>
</feature>
<keyword evidence="2" id="KW-0472">Membrane</keyword>
<sequence>MSASSIFGNGTEHEGRWVSEPTRRGTFGLVSSCVITLSLCVWSCVHLNLPGHRGHTKQIWRKVGWVVVGSLIPEMVVFTAFYQRLEAKEMLEFMMDHCRQKRPEHELFVLRLRRWLARLNFRKKDTPSSSEPPSDNSHKVTSTHSGSRMTWTLTHGFYATMGGFAIDGSKAERPFLPKGQEHVTFTQAGIKILIRLGYMDDFENISVDDIRDKGKASSMAKVLVAIQTLWFCTQLVARLAQSLPISLLELNTFAHGICTLFAIYFWWEKPQDIEQPTLLPLIRTQPLCAFLWMHSKLNENRLAYGKSRTFFEYKGFAEAQFWAPMINRGSGGPSGKPAGGKNTMTVSGLVFEVNSDSCSNVGDLPSTTVQPIPEQAIIEQMVSLPPSEPSPPPVRPQDRKVSSKLDSSSSPELVIRKGCMVPGTIFALKDAPRVPESVSLSQIDITRLSLASKVAEIHPGLFGQSGMLIIEETNFLALRLSELTMHGSLIGVLVISITAMVYGGLHCIAWSSHSFATNTERLLWRISCLALIAPIPLAITYQAFYSLLSNLLPRVKKYVPSAAVSAGRSLSWTERLFSKLVSLRKPLHDLFEICFLLAIFLAFVLVILGRAYLIIECFINVGYLDSRVFLSPLWTTYLPHIG</sequence>
<gene>
    <name evidence="3" type="ORF">K444DRAFT_561614</name>
</gene>
<reference evidence="3 4" key="1">
    <citation type="submission" date="2016-04" db="EMBL/GenBank/DDBJ databases">
        <title>A degradative enzymes factory behind the ericoid mycorrhizal symbiosis.</title>
        <authorList>
            <consortium name="DOE Joint Genome Institute"/>
            <person name="Martino E."/>
            <person name="Morin E."/>
            <person name="Grelet G."/>
            <person name="Kuo A."/>
            <person name="Kohler A."/>
            <person name="Daghino S."/>
            <person name="Barry K."/>
            <person name="Choi C."/>
            <person name="Cichocki N."/>
            <person name="Clum A."/>
            <person name="Copeland A."/>
            <person name="Hainaut M."/>
            <person name="Haridas S."/>
            <person name="Labutti K."/>
            <person name="Lindquist E."/>
            <person name="Lipzen A."/>
            <person name="Khouja H.-R."/>
            <person name="Murat C."/>
            <person name="Ohm R."/>
            <person name="Olson A."/>
            <person name="Spatafora J."/>
            <person name="Veneault-Fourrey C."/>
            <person name="Henrissat B."/>
            <person name="Grigoriev I."/>
            <person name="Martin F."/>
            <person name="Perotto S."/>
        </authorList>
    </citation>
    <scope>NUCLEOTIDE SEQUENCE [LARGE SCALE GENOMIC DNA]</scope>
    <source>
        <strain evidence="3 4">E</strain>
    </source>
</reference>
<feature type="transmembrane region" description="Helical" evidence="2">
    <location>
        <begin position="26"/>
        <end position="45"/>
    </location>
</feature>
<dbReference type="AlphaFoldDB" id="A0A2J6TAB8"/>
<evidence type="ECO:0000313" key="4">
    <source>
        <dbReference type="Proteomes" id="UP000235371"/>
    </source>
</evidence>
<dbReference type="OrthoDB" id="9451547at2759"/>
<feature type="transmembrane region" description="Helical" evidence="2">
    <location>
        <begin position="593"/>
        <end position="615"/>
    </location>
</feature>
<feature type="compositionally biased region" description="Pro residues" evidence="1">
    <location>
        <begin position="386"/>
        <end position="395"/>
    </location>
</feature>
<feature type="region of interest" description="Disordered" evidence="1">
    <location>
        <begin position="383"/>
        <end position="409"/>
    </location>
</feature>
<dbReference type="EMBL" id="KZ613803">
    <property type="protein sequence ID" value="PMD59933.1"/>
    <property type="molecule type" value="Genomic_DNA"/>
</dbReference>
<dbReference type="RefSeq" id="XP_024736837.1">
    <property type="nucleotide sequence ID" value="XM_024876950.1"/>
</dbReference>
<organism evidence="3 4">
    <name type="scientific">Hyaloscypha bicolor E</name>
    <dbReference type="NCBI Taxonomy" id="1095630"/>
    <lineage>
        <taxon>Eukaryota</taxon>
        <taxon>Fungi</taxon>
        <taxon>Dikarya</taxon>
        <taxon>Ascomycota</taxon>
        <taxon>Pezizomycotina</taxon>
        <taxon>Leotiomycetes</taxon>
        <taxon>Helotiales</taxon>
        <taxon>Hyaloscyphaceae</taxon>
        <taxon>Hyaloscypha</taxon>
        <taxon>Hyaloscypha bicolor</taxon>
    </lineage>
</organism>
<feature type="compositionally biased region" description="Polar residues" evidence="1">
    <location>
        <begin position="127"/>
        <end position="144"/>
    </location>
</feature>
<keyword evidence="2" id="KW-0812">Transmembrane</keyword>
<evidence type="ECO:0000256" key="1">
    <source>
        <dbReference type="SAM" id="MobiDB-lite"/>
    </source>
</evidence>
<feature type="transmembrane region" description="Helical" evidence="2">
    <location>
        <begin position="523"/>
        <end position="548"/>
    </location>
</feature>
<name>A0A2J6TAB8_9HELO</name>